<accession>A0A2R3IX26</accession>
<organism evidence="2 3">
    <name type="scientific">Pseudomonas paraeruginosa</name>
    <dbReference type="NCBI Taxonomy" id="2994495"/>
    <lineage>
        <taxon>Bacteria</taxon>
        <taxon>Pseudomonadati</taxon>
        <taxon>Pseudomonadota</taxon>
        <taxon>Gammaproteobacteria</taxon>
        <taxon>Pseudomonadales</taxon>
        <taxon>Pseudomonadaceae</taxon>
        <taxon>Pseudomonas</taxon>
    </lineage>
</organism>
<reference evidence="2 3" key="1">
    <citation type="submission" date="2018-02" db="EMBL/GenBank/DDBJ databases">
        <title>FDA/CDC Antimicrobial Resistant Isolate Bank Genome Sequencing.</title>
        <authorList>
            <person name="Benahmed F.H."/>
            <person name="Lutgring J.D."/>
            <person name="Yoo B."/>
            <person name="Machado M."/>
            <person name="Brown A."/>
            <person name="McAllister G."/>
            <person name="Perry A."/>
            <person name="Halpin A.L."/>
            <person name="Vavikolanu K."/>
            <person name="Ott S."/>
            <person name="Zhao X."/>
            <person name="Tallon L.J."/>
            <person name="Sadzewicz L."/>
            <person name="Aluvathingal J."/>
            <person name="Nadendla S."/>
            <person name="Voskania-kordi A."/>
            <person name="Simonyan V."/>
            <person name="Patel J."/>
            <person name="Shawar R.M."/>
        </authorList>
    </citation>
    <scope>NUCLEOTIDE SEQUENCE [LARGE SCALE GENOMIC DNA]</scope>
    <source>
        <strain evidence="2 3">AR_0356</strain>
    </source>
</reference>
<gene>
    <name evidence="2" type="ORF">CSB93_0880</name>
</gene>
<evidence type="ECO:0000313" key="3">
    <source>
        <dbReference type="Proteomes" id="UP000238390"/>
    </source>
</evidence>
<dbReference type="InterPro" id="IPR017008">
    <property type="entry name" value="UCP032817-like"/>
</dbReference>
<dbReference type="AlphaFoldDB" id="A0A2R3IX26"/>
<dbReference type="GeneID" id="77223803"/>
<protein>
    <submittedName>
        <fullName evidence="2">Uncharacterized protein</fullName>
    </submittedName>
</protein>
<proteinExistence type="predicted"/>
<dbReference type="RefSeq" id="WP_053806871.1">
    <property type="nucleotide sequence ID" value="NZ_CP020560.1"/>
</dbReference>
<dbReference type="PIRSF" id="PIRSF032817">
    <property type="entry name" value="UCP032817"/>
    <property type="match status" value="1"/>
</dbReference>
<feature type="region of interest" description="Disordered" evidence="1">
    <location>
        <begin position="207"/>
        <end position="238"/>
    </location>
</feature>
<evidence type="ECO:0000313" key="2">
    <source>
        <dbReference type="EMBL" id="AVK06486.1"/>
    </source>
</evidence>
<keyword evidence="3" id="KW-1185">Reference proteome</keyword>
<dbReference type="EMBL" id="CP027169">
    <property type="protein sequence ID" value="AVK06486.1"/>
    <property type="molecule type" value="Genomic_DNA"/>
</dbReference>
<evidence type="ECO:0000256" key="1">
    <source>
        <dbReference type="SAM" id="MobiDB-lite"/>
    </source>
</evidence>
<sequence>MAILGITLLAGAALAGGYFYRRGLDRRRLRFIRQLRLPPRVAQAVRERYPHLAEEQVQRVLHGLREYLLLCRLAGKRMVAMPSQVVDVAWHELILHTRLYQQVCRKGLGRFLHHTPAQAMRSPQQAQEGIQRAWKLACRREGIDPRNPGRLPLLFALDTELAIADGFRYALNCAPRQEGTTPVYCASHIGCSSAGCTSDSGSAFTSDGQDSRHGCGGDSGGDSGSGCGGGGCGGGGGD</sequence>
<dbReference type="Proteomes" id="UP000238390">
    <property type="component" value="Chromosome"/>
</dbReference>
<name>A0A2R3IX26_9PSED</name>
<feature type="compositionally biased region" description="Gly residues" evidence="1">
    <location>
        <begin position="216"/>
        <end position="238"/>
    </location>
</feature>